<keyword evidence="5 6" id="KW-0472">Membrane</keyword>
<evidence type="ECO:0000256" key="5">
    <source>
        <dbReference type="ARBA" id="ARBA00023136"/>
    </source>
</evidence>
<comment type="caution">
    <text evidence="7">The sequence shown here is derived from an EMBL/GenBank/DDBJ whole genome shotgun (WGS) entry which is preliminary data.</text>
</comment>
<comment type="subcellular location">
    <subcellularLocation>
        <location evidence="1">Cell membrane</location>
        <topology evidence="1">Multi-pass membrane protein</topology>
    </subcellularLocation>
</comment>
<feature type="transmembrane region" description="Helical" evidence="6">
    <location>
        <begin position="76"/>
        <end position="94"/>
    </location>
</feature>
<evidence type="ECO:0000313" key="7">
    <source>
        <dbReference type="EMBL" id="MFC6880699.1"/>
    </source>
</evidence>
<evidence type="ECO:0000313" key="8">
    <source>
        <dbReference type="Proteomes" id="UP001596380"/>
    </source>
</evidence>
<keyword evidence="3 6" id="KW-0812">Transmembrane</keyword>
<dbReference type="PANTHER" id="PTHR30086:SF20">
    <property type="entry name" value="ARGININE EXPORTER PROTEIN ARGO-RELATED"/>
    <property type="match status" value="1"/>
</dbReference>
<protein>
    <submittedName>
        <fullName evidence="7">LysE family transporter</fullName>
    </submittedName>
</protein>
<reference evidence="8" key="1">
    <citation type="journal article" date="2019" name="Int. J. Syst. Evol. Microbiol.">
        <title>The Global Catalogue of Microorganisms (GCM) 10K type strain sequencing project: providing services to taxonomists for standard genome sequencing and annotation.</title>
        <authorList>
            <consortium name="The Broad Institute Genomics Platform"/>
            <consortium name="The Broad Institute Genome Sequencing Center for Infectious Disease"/>
            <person name="Wu L."/>
            <person name="Ma J."/>
        </authorList>
    </citation>
    <scope>NUCLEOTIDE SEQUENCE [LARGE SCALE GENOMIC DNA]</scope>
    <source>
        <strain evidence="8">JCM 3369</strain>
    </source>
</reference>
<feature type="transmembrane region" description="Helical" evidence="6">
    <location>
        <begin position="6"/>
        <end position="27"/>
    </location>
</feature>
<gene>
    <name evidence="7" type="ORF">ACFQKB_13105</name>
</gene>
<organism evidence="7 8">
    <name type="scientific">Actinomadura yumaensis</name>
    <dbReference type="NCBI Taxonomy" id="111807"/>
    <lineage>
        <taxon>Bacteria</taxon>
        <taxon>Bacillati</taxon>
        <taxon>Actinomycetota</taxon>
        <taxon>Actinomycetes</taxon>
        <taxon>Streptosporangiales</taxon>
        <taxon>Thermomonosporaceae</taxon>
        <taxon>Actinomadura</taxon>
    </lineage>
</organism>
<keyword evidence="8" id="KW-1185">Reference proteome</keyword>
<dbReference type="Proteomes" id="UP001596380">
    <property type="component" value="Unassembled WGS sequence"/>
</dbReference>
<evidence type="ECO:0000256" key="4">
    <source>
        <dbReference type="ARBA" id="ARBA00022989"/>
    </source>
</evidence>
<proteinExistence type="predicted"/>
<name>A0ABW2CG66_9ACTN</name>
<dbReference type="InterPro" id="IPR001123">
    <property type="entry name" value="LeuE-type"/>
</dbReference>
<sequence>MTESILSGLAAGYALALPIGAIAALMVSLAAHTSLRVGIAAALGIATADGLYALTAVLGGAAAAHLVEPITQPLKWLAALVLSTLAVRIAITTFRRRQESSAQAPIHPAVLTRSAGAYAGFLGMTLLNPYTIIYFTSLVLSRDDTANVTAATQCGYIAAIFTASASWFVLLAVSGAMLGRFITGHRGRVVTGLVSSLAIGALAANALLSA</sequence>
<evidence type="ECO:0000256" key="6">
    <source>
        <dbReference type="SAM" id="Phobius"/>
    </source>
</evidence>
<keyword evidence="2" id="KW-1003">Cell membrane</keyword>
<dbReference type="EMBL" id="JBHSXS010000006">
    <property type="protein sequence ID" value="MFC6880699.1"/>
    <property type="molecule type" value="Genomic_DNA"/>
</dbReference>
<feature type="transmembrane region" description="Helical" evidence="6">
    <location>
        <begin position="190"/>
        <end position="208"/>
    </location>
</feature>
<dbReference type="RefSeq" id="WP_160826967.1">
    <property type="nucleotide sequence ID" value="NZ_JBHSXE010000001.1"/>
</dbReference>
<feature type="transmembrane region" description="Helical" evidence="6">
    <location>
        <begin position="156"/>
        <end position="178"/>
    </location>
</feature>
<evidence type="ECO:0000256" key="2">
    <source>
        <dbReference type="ARBA" id="ARBA00022475"/>
    </source>
</evidence>
<evidence type="ECO:0000256" key="3">
    <source>
        <dbReference type="ARBA" id="ARBA00022692"/>
    </source>
</evidence>
<feature type="transmembrane region" description="Helical" evidence="6">
    <location>
        <begin position="39"/>
        <end position="64"/>
    </location>
</feature>
<evidence type="ECO:0000256" key="1">
    <source>
        <dbReference type="ARBA" id="ARBA00004651"/>
    </source>
</evidence>
<keyword evidence="4 6" id="KW-1133">Transmembrane helix</keyword>
<dbReference type="Pfam" id="PF01810">
    <property type="entry name" value="LysE"/>
    <property type="match status" value="1"/>
</dbReference>
<accession>A0ABW2CG66</accession>
<feature type="transmembrane region" description="Helical" evidence="6">
    <location>
        <begin position="115"/>
        <end position="136"/>
    </location>
</feature>
<dbReference type="PANTHER" id="PTHR30086">
    <property type="entry name" value="ARGININE EXPORTER PROTEIN ARGO"/>
    <property type="match status" value="1"/>
</dbReference>